<dbReference type="InterPro" id="IPR001554">
    <property type="entry name" value="Glyco_hydro_14"/>
</dbReference>
<keyword evidence="3 4" id="KW-0624">Polysaccharide degradation</keyword>
<protein>
    <recommendedName>
        <fullName evidence="4">Beta-amylase</fullName>
        <ecNumber evidence="4">3.2.1.2</ecNumber>
    </recommendedName>
</protein>
<feature type="chain" id="PRO_5035771986" description="Beta-amylase" evidence="5">
    <location>
        <begin position="23"/>
        <end position="164"/>
    </location>
</feature>
<evidence type="ECO:0000256" key="3">
    <source>
        <dbReference type="ARBA" id="ARBA00023326"/>
    </source>
</evidence>
<dbReference type="InterPro" id="IPR017853">
    <property type="entry name" value="GH"/>
</dbReference>
<reference evidence="6 7" key="1">
    <citation type="submission" date="2019-12" db="EMBL/GenBank/DDBJ databases">
        <authorList>
            <person name="Alioto T."/>
            <person name="Alioto T."/>
            <person name="Gomez Garrido J."/>
        </authorList>
    </citation>
    <scope>NUCLEOTIDE SEQUENCE [LARGE SCALE GENOMIC DNA]</scope>
</reference>
<evidence type="ECO:0000256" key="5">
    <source>
        <dbReference type="SAM" id="SignalP"/>
    </source>
</evidence>
<comment type="caution">
    <text evidence="6">The sequence shown here is derived from an EMBL/GenBank/DDBJ whole genome shotgun (WGS) entry which is preliminary data.</text>
</comment>
<dbReference type="Gramene" id="OE9A074471T1">
    <property type="protein sequence ID" value="OE9A074471C1"/>
    <property type="gene ID" value="OE9A074471"/>
</dbReference>
<name>A0A8S0U7P8_OLEEU</name>
<comment type="catalytic activity">
    <reaction evidence="4">
        <text>Hydrolysis of (1-&gt;4)-alpha-D-glucosidic linkages in polysaccharides so as to remove successive maltose units from the non-reducing ends of the chains.</text>
        <dbReference type="EC" id="3.2.1.2"/>
    </reaction>
</comment>
<keyword evidence="4" id="KW-0378">Hydrolase</keyword>
<evidence type="ECO:0000256" key="2">
    <source>
        <dbReference type="ARBA" id="ARBA00023277"/>
    </source>
</evidence>
<evidence type="ECO:0000313" key="7">
    <source>
        <dbReference type="Proteomes" id="UP000594638"/>
    </source>
</evidence>
<keyword evidence="5" id="KW-0732">Signal</keyword>
<dbReference type="PANTHER" id="PTHR31352:SF1">
    <property type="entry name" value="BETA-AMYLASE 3, CHLOROPLASTIC"/>
    <property type="match status" value="1"/>
</dbReference>
<evidence type="ECO:0000313" key="6">
    <source>
        <dbReference type="EMBL" id="CAA3014642.1"/>
    </source>
</evidence>
<dbReference type="GO" id="GO:0000272">
    <property type="term" value="P:polysaccharide catabolic process"/>
    <property type="evidence" value="ECO:0007669"/>
    <property type="project" value="UniProtKB-KW"/>
</dbReference>
<feature type="signal peptide" evidence="5">
    <location>
        <begin position="1"/>
        <end position="22"/>
    </location>
</feature>
<proteinExistence type="inferred from homology"/>
<dbReference type="SUPFAM" id="SSF51445">
    <property type="entry name" value="(Trans)glycosidases"/>
    <property type="match status" value="1"/>
</dbReference>
<keyword evidence="4" id="KW-0326">Glycosidase</keyword>
<organism evidence="6 7">
    <name type="scientific">Olea europaea subsp. europaea</name>
    <dbReference type="NCBI Taxonomy" id="158383"/>
    <lineage>
        <taxon>Eukaryota</taxon>
        <taxon>Viridiplantae</taxon>
        <taxon>Streptophyta</taxon>
        <taxon>Embryophyta</taxon>
        <taxon>Tracheophyta</taxon>
        <taxon>Spermatophyta</taxon>
        <taxon>Magnoliopsida</taxon>
        <taxon>eudicotyledons</taxon>
        <taxon>Gunneridae</taxon>
        <taxon>Pentapetalae</taxon>
        <taxon>asterids</taxon>
        <taxon>lamiids</taxon>
        <taxon>Lamiales</taxon>
        <taxon>Oleaceae</taxon>
        <taxon>Oleeae</taxon>
        <taxon>Olea</taxon>
    </lineage>
</organism>
<keyword evidence="7" id="KW-1185">Reference proteome</keyword>
<dbReference type="PRINTS" id="PR00750">
    <property type="entry name" value="BETAAMYLASE"/>
</dbReference>
<accession>A0A8S0U7P8</accession>
<evidence type="ECO:0000256" key="4">
    <source>
        <dbReference type="RuleBase" id="RU000509"/>
    </source>
</evidence>
<dbReference type="Gene3D" id="3.20.20.80">
    <property type="entry name" value="Glycosidases"/>
    <property type="match status" value="1"/>
</dbReference>
<dbReference type="Proteomes" id="UP000594638">
    <property type="component" value="Unassembled WGS sequence"/>
</dbReference>
<dbReference type="OrthoDB" id="1660156at2759"/>
<dbReference type="EC" id="3.2.1.2" evidence="4"/>
<evidence type="ECO:0000256" key="1">
    <source>
        <dbReference type="ARBA" id="ARBA00005652"/>
    </source>
</evidence>
<dbReference type="Pfam" id="PF01373">
    <property type="entry name" value="Glyco_hydro_14"/>
    <property type="match status" value="1"/>
</dbReference>
<sequence length="164" mass="18930">MLIIVVVLSWLLLFQEIQVGLGPCGELRYPSYPESNGTWRFPRIGEFQCYDKLRLRRLGTLTGDSEALTTQANTTNYRKKRFFQREGTWNTEYGHFFLEWYSGKLVEHGDKILSAAQRIFEGTRAILSGKVAGIHWHYKTRSHAAELIAGYYNTRNRDGYSAIA</sequence>
<dbReference type="EMBL" id="CACTIH010007497">
    <property type="protein sequence ID" value="CAA3014642.1"/>
    <property type="molecule type" value="Genomic_DNA"/>
</dbReference>
<keyword evidence="2 4" id="KW-0119">Carbohydrate metabolism</keyword>
<dbReference type="GO" id="GO:0016161">
    <property type="term" value="F:beta-amylase activity"/>
    <property type="evidence" value="ECO:0007669"/>
    <property type="project" value="UniProtKB-EC"/>
</dbReference>
<dbReference type="AlphaFoldDB" id="A0A8S0U7P8"/>
<dbReference type="PANTHER" id="PTHR31352">
    <property type="entry name" value="BETA-AMYLASE 1, CHLOROPLASTIC"/>
    <property type="match status" value="1"/>
</dbReference>
<gene>
    <name evidence="6" type="ORF">OLEA9_A074471</name>
</gene>
<comment type="similarity">
    <text evidence="1 4">Belongs to the glycosyl hydrolase 14 family.</text>
</comment>